<dbReference type="AlphaFoldDB" id="A0A948TI66"/>
<dbReference type="InterPro" id="IPR024537">
    <property type="entry name" value="DUF3322"/>
</dbReference>
<gene>
    <name evidence="3" type="ORF">H9847_09670</name>
</gene>
<organism evidence="3 4">
    <name type="scientific">Candidatus Anaerobiospirillum pullicola</name>
    <dbReference type="NCBI Taxonomy" id="2838451"/>
    <lineage>
        <taxon>Bacteria</taxon>
        <taxon>Pseudomonadati</taxon>
        <taxon>Pseudomonadota</taxon>
        <taxon>Gammaproteobacteria</taxon>
        <taxon>Aeromonadales</taxon>
        <taxon>Succinivibrionaceae</taxon>
        <taxon>Anaerobiospirillum</taxon>
    </lineage>
</organism>
<comment type="caution">
    <text evidence="3">The sequence shown here is derived from an EMBL/GenBank/DDBJ whole genome shotgun (WGS) entry which is preliminary data.</text>
</comment>
<accession>A0A948TI66</accession>
<evidence type="ECO:0008006" key="5">
    <source>
        <dbReference type="Google" id="ProtNLM"/>
    </source>
</evidence>
<dbReference type="Proteomes" id="UP000733611">
    <property type="component" value="Unassembled WGS sequence"/>
</dbReference>
<sequence length="559" mass="63185">MLTYQQLRHKLLQKYQSNKGFADLLNQDSYPREFSLQPPALTQATMEQLREIKQWQQSFEQSPLRPFLIKKQKGTRSGVGQQNILCAVSFPHRQALEHFIASHLCPQATPPRAQGAHHHQGSTELGVFKLHSPAGSFGAFDEICEYVLEPLYPALRSNSAALARRQEGLISFVRRKPWDVSLLGTDFLCAMFVVDYMASLPATPHVYLRQVALPHLDTKFIETHYRLLDELFSLCLAPERRLVTAPFIGGDDDKDASVASGATAQRTVTIPVGAATAASNPDTNAADADANAKRIVLNDEAHPNTMEPALALPTTLPQEQGLSGFTRRWGFQTKPEMVRLRFLDEQQFTAQSSAYLALSREIALEINSLEQLQVPFAHVIICENEMSYLCLPPISNTIAIFGSGYAVAHLGPITRLHRTDIIYWGDLDTHGFAILNALRLSMLCARLMAGEKELRVTQLKVRSMLMDRATLKRHQEYVVTEKEQRVTALPCLLQEEQCCYQELIAQRHGQHLRLEQERIPYDEVLLALQALLPEEHVEVPEHLRRDALFMRDMLARQRQ</sequence>
<protein>
    <recommendedName>
        <fullName evidence="5">Wadjet protein JetD C-terminal domain-containing protein</fullName>
    </recommendedName>
</protein>
<dbReference type="InterPro" id="IPR024534">
    <property type="entry name" value="JetD_C"/>
</dbReference>
<dbReference type="Pfam" id="PF09983">
    <property type="entry name" value="JetD_C"/>
    <property type="match status" value="2"/>
</dbReference>
<feature type="domain" description="Wadjet protein JetD C-terminal" evidence="1">
    <location>
        <begin position="330"/>
        <end position="442"/>
    </location>
</feature>
<feature type="domain" description="Wadjet protein JetD C-terminal" evidence="1">
    <location>
        <begin position="453"/>
        <end position="524"/>
    </location>
</feature>
<name>A0A948TI66_9GAMM</name>
<proteinExistence type="predicted"/>
<feature type="domain" description="DUF3322" evidence="2">
    <location>
        <begin position="161"/>
        <end position="232"/>
    </location>
</feature>
<evidence type="ECO:0000313" key="4">
    <source>
        <dbReference type="Proteomes" id="UP000733611"/>
    </source>
</evidence>
<reference evidence="3" key="1">
    <citation type="journal article" date="2021" name="PeerJ">
        <title>Extensive microbial diversity within the chicken gut microbiome revealed by metagenomics and culture.</title>
        <authorList>
            <person name="Gilroy R."/>
            <person name="Ravi A."/>
            <person name="Getino M."/>
            <person name="Pursley I."/>
            <person name="Horton D.L."/>
            <person name="Alikhan N.F."/>
            <person name="Baker D."/>
            <person name="Gharbi K."/>
            <person name="Hall N."/>
            <person name="Watson M."/>
            <person name="Adriaenssens E.M."/>
            <person name="Foster-Nyarko E."/>
            <person name="Jarju S."/>
            <person name="Secka A."/>
            <person name="Antonio M."/>
            <person name="Oren A."/>
            <person name="Chaudhuri R.R."/>
            <person name="La Ragione R."/>
            <person name="Hildebrand F."/>
            <person name="Pallen M.J."/>
        </authorList>
    </citation>
    <scope>NUCLEOTIDE SEQUENCE</scope>
    <source>
        <strain evidence="3">378</strain>
    </source>
</reference>
<evidence type="ECO:0000313" key="3">
    <source>
        <dbReference type="EMBL" id="MBU3845108.1"/>
    </source>
</evidence>
<dbReference type="Pfam" id="PF11795">
    <property type="entry name" value="DUF3322"/>
    <property type="match status" value="1"/>
</dbReference>
<evidence type="ECO:0000259" key="2">
    <source>
        <dbReference type="Pfam" id="PF11795"/>
    </source>
</evidence>
<evidence type="ECO:0000259" key="1">
    <source>
        <dbReference type="Pfam" id="PF09983"/>
    </source>
</evidence>
<dbReference type="EMBL" id="JAHLFE010000196">
    <property type="protein sequence ID" value="MBU3845108.1"/>
    <property type="molecule type" value="Genomic_DNA"/>
</dbReference>
<reference evidence="3" key="2">
    <citation type="submission" date="2021-04" db="EMBL/GenBank/DDBJ databases">
        <authorList>
            <person name="Gilroy R."/>
        </authorList>
    </citation>
    <scope>NUCLEOTIDE SEQUENCE</scope>
    <source>
        <strain evidence="3">378</strain>
    </source>
</reference>